<accession>A0ABW7TVC7</accession>
<feature type="compositionally biased region" description="Basic residues" evidence="1">
    <location>
        <begin position="467"/>
        <end position="485"/>
    </location>
</feature>
<comment type="caution">
    <text evidence="2">The sequence shown here is derived from an EMBL/GenBank/DDBJ whole genome shotgun (WGS) entry which is preliminary data.</text>
</comment>
<feature type="region of interest" description="Disordered" evidence="1">
    <location>
        <begin position="458"/>
        <end position="501"/>
    </location>
</feature>
<dbReference type="RefSeq" id="WP_051158123.1">
    <property type="nucleotide sequence ID" value="NZ_JBIRUQ010000011.1"/>
</dbReference>
<protein>
    <submittedName>
        <fullName evidence="2">Uncharacterized protein</fullName>
    </submittedName>
</protein>
<name>A0ABW7TVC7_9NOCA</name>
<gene>
    <name evidence="2" type="ORF">ACH4WX_30090</name>
</gene>
<proteinExistence type="predicted"/>
<evidence type="ECO:0000313" key="2">
    <source>
        <dbReference type="EMBL" id="MFI1464985.1"/>
    </source>
</evidence>
<sequence length="501" mass="55826">MVYIVTIACAQLDRQDADLRATQRLTKTFAKTDLPHSHASALTLVLGRESDGSRFLAWIGVATQRGTAGMFDGNLTIDPLRPVHDIPAEGEDGFLARLDSNQRARFDEECRLGSVGSIDEHIWGPIAGELRGRNSYLTRLLDYLQAIAVPPRLDPENSADMSWQEQRDAVGVLTRIADLPPNTTRAWTRPSSRADPYLAGLIPEPVEAALIEQDLTASGRKIAEPPDSFDTAGIFDHHDIRTVPPGAELFDDWVRDESVRCDIHVFTDPEHDRTVEIANVNATPVEARLGTDLIYYHHQTKSFVLVQYKRLNPATRTVSVDDRLYRQLARLETVEQLSTAPARPDDWRLSPSACFLKLAYWPDNGGRATDLADGMYLPVSYVRLLLDDPCTLSGRTRKDGSAGRVLGYPQVPRRLTNTQFIDLVKHGFAGTIGVTVEQLRELVDDRIRAGANIVLAYESSSESSHERSRRIHSRVPRKVVHRASPRRPAPAPTPHRGTGHR</sequence>
<organism evidence="2 3">
    <name type="scientific">Nocardia carnea</name>
    <dbReference type="NCBI Taxonomy" id="37328"/>
    <lineage>
        <taxon>Bacteria</taxon>
        <taxon>Bacillati</taxon>
        <taxon>Actinomycetota</taxon>
        <taxon>Actinomycetes</taxon>
        <taxon>Mycobacteriales</taxon>
        <taxon>Nocardiaceae</taxon>
        <taxon>Nocardia</taxon>
    </lineage>
</organism>
<dbReference type="Proteomes" id="UP001611263">
    <property type="component" value="Unassembled WGS sequence"/>
</dbReference>
<dbReference type="GeneID" id="93507936"/>
<evidence type="ECO:0000313" key="3">
    <source>
        <dbReference type="Proteomes" id="UP001611263"/>
    </source>
</evidence>
<keyword evidence="3" id="KW-1185">Reference proteome</keyword>
<dbReference type="EMBL" id="JBIRUQ010000011">
    <property type="protein sequence ID" value="MFI1464985.1"/>
    <property type="molecule type" value="Genomic_DNA"/>
</dbReference>
<reference evidence="2 3" key="1">
    <citation type="submission" date="2024-10" db="EMBL/GenBank/DDBJ databases">
        <title>The Natural Products Discovery Center: Release of the First 8490 Sequenced Strains for Exploring Actinobacteria Biosynthetic Diversity.</title>
        <authorList>
            <person name="Kalkreuter E."/>
            <person name="Kautsar S.A."/>
            <person name="Yang D."/>
            <person name="Bader C.D."/>
            <person name="Teijaro C.N."/>
            <person name="Fluegel L."/>
            <person name="Davis C.M."/>
            <person name="Simpson J.R."/>
            <person name="Lauterbach L."/>
            <person name="Steele A.D."/>
            <person name="Gui C."/>
            <person name="Meng S."/>
            <person name="Li G."/>
            <person name="Viehrig K."/>
            <person name="Ye F."/>
            <person name="Su P."/>
            <person name="Kiefer A.F."/>
            <person name="Nichols A."/>
            <person name="Cepeda A.J."/>
            <person name="Yan W."/>
            <person name="Fan B."/>
            <person name="Jiang Y."/>
            <person name="Adhikari A."/>
            <person name="Zheng C.-J."/>
            <person name="Schuster L."/>
            <person name="Cowan T.M."/>
            <person name="Smanski M.J."/>
            <person name="Chevrette M.G."/>
            <person name="De Carvalho L.P.S."/>
            <person name="Shen B."/>
        </authorList>
    </citation>
    <scope>NUCLEOTIDE SEQUENCE [LARGE SCALE GENOMIC DNA]</scope>
    <source>
        <strain evidence="2 3">NPDC020568</strain>
    </source>
</reference>
<evidence type="ECO:0000256" key="1">
    <source>
        <dbReference type="SAM" id="MobiDB-lite"/>
    </source>
</evidence>